<organism evidence="24 25">
    <name type="scientific">Brassicogethes aeneus</name>
    <name type="common">Rape pollen beetle</name>
    <name type="synonym">Meligethes aeneus</name>
    <dbReference type="NCBI Taxonomy" id="1431903"/>
    <lineage>
        <taxon>Eukaryota</taxon>
        <taxon>Metazoa</taxon>
        <taxon>Ecdysozoa</taxon>
        <taxon>Arthropoda</taxon>
        <taxon>Hexapoda</taxon>
        <taxon>Insecta</taxon>
        <taxon>Pterygota</taxon>
        <taxon>Neoptera</taxon>
        <taxon>Endopterygota</taxon>
        <taxon>Coleoptera</taxon>
        <taxon>Polyphaga</taxon>
        <taxon>Cucujiformia</taxon>
        <taxon>Nitidulidae</taxon>
        <taxon>Meligethinae</taxon>
        <taxon>Brassicogethes</taxon>
    </lineage>
</organism>
<dbReference type="AlphaFoldDB" id="A0A9P0BA04"/>
<feature type="binding site" evidence="16">
    <location>
        <position position="669"/>
    </location>
    <ligand>
        <name>L-glutamate</name>
        <dbReference type="ChEBI" id="CHEBI:29985"/>
    </ligand>
</feature>
<evidence type="ECO:0000256" key="9">
    <source>
        <dbReference type="ARBA" id="ARBA00023136"/>
    </source>
</evidence>
<keyword evidence="11" id="KW-0325">Glycoprotein</keyword>
<dbReference type="InterPro" id="IPR028082">
    <property type="entry name" value="Peripla_BP_I"/>
</dbReference>
<proteinExistence type="inferred from homology"/>
<dbReference type="FunFam" id="3.40.190.10:FF:000747">
    <property type="entry name" value="Uncharacterized protein"/>
    <property type="match status" value="1"/>
</dbReference>
<dbReference type="GO" id="GO:0045211">
    <property type="term" value="C:postsynaptic membrane"/>
    <property type="evidence" value="ECO:0007669"/>
    <property type="project" value="UniProtKB-SubCell"/>
</dbReference>
<keyword evidence="18" id="KW-1015">Disulfide bond</keyword>
<dbReference type="PRINTS" id="PR00177">
    <property type="entry name" value="NMDARECEPTOR"/>
</dbReference>
<keyword evidence="7" id="KW-0770">Synapse</keyword>
<dbReference type="PANTHER" id="PTHR18966">
    <property type="entry name" value="IONOTROPIC GLUTAMATE RECEPTOR"/>
    <property type="match status" value="1"/>
</dbReference>
<evidence type="ECO:0000256" key="7">
    <source>
        <dbReference type="ARBA" id="ARBA00023018"/>
    </source>
</evidence>
<dbReference type="EMBL" id="OV121137">
    <property type="protein sequence ID" value="CAH0558938.1"/>
    <property type="molecule type" value="Genomic_DNA"/>
</dbReference>
<feature type="compositionally biased region" description="Low complexity" evidence="19">
    <location>
        <begin position="900"/>
        <end position="915"/>
    </location>
</feature>
<dbReference type="GO" id="GO:0015276">
    <property type="term" value="F:ligand-gated monoatomic ion channel activity"/>
    <property type="evidence" value="ECO:0007669"/>
    <property type="project" value="InterPro"/>
</dbReference>
<feature type="chain" id="PRO_5040320915" evidence="21">
    <location>
        <begin position="20"/>
        <end position="927"/>
    </location>
</feature>
<dbReference type="SUPFAM" id="SSF53850">
    <property type="entry name" value="Periplasmic binding protein-like II"/>
    <property type="match status" value="1"/>
</dbReference>
<dbReference type="InterPro" id="IPR001320">
    <property type="entry name" value="Iontro_rcpt_C"/>
</dbReference>
<keyword evidence="9 20" id="KW-0472">Membrane</keyword>
<evidence type="ECO:0000256" key="3">
    <source>
        <dbReference type="ARBA" id="ARBA00022448"/>
    </source>
</evidence>
<dbReference type="Pfam" id="PF01094">
    <property type="entry name" value="ANF_receptor"/>
    <property type="match status" value="1"/>
</dbReference>
<name>A0A9P0BA04_BRAAE</name>
<accession>A0A9P0BA04</accession>
<comment type="subcellular location">
    <subcellularLocation>
        <location evidence="1">Cell membrane</location>
        <topology evidence="1">Multi-pass membrane protein</topology>
    </subcellularLocation>
    <subcellularLocation>
        <location evidence="15">Postsynaptic cell membrane</location>
    </subcellularLocation>
</comment>
<evidence type="ECO:0000259" key="23">
    <source>
        <dbReference type="SMART" id="SM00918"/>
    </source>
</evidence>
<dbReference type="SMART" id="SM00918">
    <property type="entry name" value="Lig_chan-Glu_bd"/>
    <property type="match status" value="1"/>
</dbReference>
<evidence type="ECO:0000256" key="12">
    <source>
        <dbReference type="ARBA" id="ARBA00023257"/>
    </source>
</evidence>
<keyword evidence="13" id="KW-1071">Ligand-gated ion channel</keyword>
<keyword evidence="5 20" id="KW-0812">Transmembrane</keyword>
<evidence type="ECO:0000259" key="22">
    <source>
        <dbReference type="SMART" id="SM00079"/>
    </source>
</evidence>
<dbReference type="Pfam" id="PF00060">
    <property type="entry name" value="Lig_chan"/>
    <property type="match status" value="1"/>
</dbReference>
<evidence type="ECO:0000256" key="20">
    <source>
        <dbReference type="SAM" id="Phobius"/>
    </source>
</evidence>
<feature type="site" description="Crucial to convey clamshell closure to channel opening" evidence="17">
    <location>
        <position position="647"/>
    </location>
</feature>
<feature type="domain" description="Ionotropic glutamate receptor C-terminal" evidence="22">
    <location>
        <begin position="408"/>
        <end position="779"/>
    </location>
</feature>
<feature type="region of interest" description="Disordered" evidence="19">
    <location>
        <begin position="863"/>
        <end position="927"/>
    </location>
</feature>
<evidence type="ECO:0000256" key="17">
    <source>
        <dbReference type="PIRSR" id="PIRSR601508-2"/>
    </source>
</evidence>
<dbReference type="Gene3D" id="1.10.287.70">
    <property type="match status" value="1"/>
</dbReference>
<feature type="compositionally biased region" description="Basic and acidic residues" evidence="19">
    <location>
        <begin position="918"/>
        <end position="927"/>
    </location>
</feature>
<keyword evidence="8" id="KW-0406">Ion transport</keyword>
<evidence type="ECO:0000256" key="16">
    <source>
        <dbReference type="PIRSR" id="PIRSR601508-1"/>
    </source>
</evidence>
<comment type="similarity">
    <text evidence="2">Belongs to the glutamate-gated ion channel (TC 1.A.10.1) family.</text>
</comment>
<evidence type="ECO:0000256" key="6">
    <source>
        <dbReference type="ARBA" id="ARBA00022989"/>
    </source>
</evidence>
<dbReference type="SMART" id="SM00079">
    <property type="entry name" value="PBPe"/>
    <property type="match status" value="1"/>
</dbReference>
<reference evidence="24" key="1">
    <citation type="submission" date="2021-12" db="EMBL/GenBank/DDBJ databases">
        <authorList>
            <person name="King R."/>
        </authorList>
    </citation>
    <scope>NUCLEOTIDE SEQUENCE</scope>
</reference>
<dbReference type="CDD" id="cd06382">
    <property type="entry name" value="PBP1_iGluR_Kainate"/>
    <property type="match status" value="1"/>
</dbReference>
<keyword evidence="12" id="KW-0628">Postsynaptic cell membrane</keyword>
<evidence type="ECO:0000256" key="18">
    <source>
        <dbReference type="PIRSR" id="PIRSR601508-3"/>
    </source>
</evidence>
<feature type="binding site" evidence="16">
    <location>
        <position position="499"/>
    </location>
    <ligand>
        <name>L-glutamate</name>
        <dbReference type="ChEBI" id="CHEBI:29985"/>
    </ligand>
</feature>
<feature type="transmembrane region" description="Helical" evidence="20">
    <location>
        <begin position="615"/>
        <end position="636"/>
    </location>
</feature>
<feature type="transmembrane region" description="Helical" evidence="20">
    <location>
        <begin position="806"/>
        <end position="830"/>
    </location>
</feature>
<feature type="binding site" evidence="16">
    <location>
        <position position="716"/>
    </location>
    <ligand>
        <name>L-glutamate</name>
        <dbReference type="ChEBI" id="CHEBI:29985"/>
    </ligand>
</feature>
<dbReference type="OrthoDB" id="5984008at2759"/>
<feature type="domain" description="Ionotropic glutamate receptor L-glutamate and glycine-binding" evidence="23">
    <location>
        <begin position="418"/>
        <end position="483"/>
    </location>
</feature>
<gene>
    <name evidence="24" type="ORF">MELIAE_LOCUS9145</name>
</gene>
<feature type="site" description="Interaction with the cone snail toxin Con-ikot-ikot" evidence="17">
    <location>
        <position position="762"/>
    </location>
</feature>
<keyword evidence="3" id="KW-0813">Transport</keyword>
<evidence type="ECO:0000256" key="4">
    <source>
        <dbReference type="ARBA" id="ARBA00022475"/>
    </source>
</evidence>
<protein>
    <submittedName>
        <fullName evidence="24">Uncharacterized protein</fullName>
    </submittedName>
</protein>
<evidence type="ECO:0000256" key="10">
    <source>
        <dbReference type="ARBA" id="ARBA00023170"/>
    </source>
</evidence>
<dbReference type="Pfam" id="PF10613">
    <property type="entry name" value="Lig_chan-Glu_bd"/>
    <property type="match status" value="1"/>
</dbReference>
<keyword evidence="14" id="KW-0407">Ion channel</keyword>
<feature type="disulfide bond" evidence="18">
    <location>
        <begin position="728"/>
        <end position="786"/>
    </location>
</feature>
<evidence type="ECO:0000256" key="13">
    <source>
        <dbReference type="ARBA" id="ARBA00023286"/>
    </source>
</evidence>
<evidence type="ECO:0000256" key="21">
    <source>
        <dbReference type="SAM" id="SignalP"/>
    </source>
</evidence>
<dbReference type="InterPro" id="IPR015683">
    <property type="entry name" value="Ionotropic_Glu_rcpt"/>
</dbReference>
<evidence type="ECO:0000256" key="14">
    <source>
        <dbReference type="ARBA" id="ARBA00023303"/>
    </source>
</evidence>
<evidence type="ECO:0000256" key="11">
    <source>
        <dbReference type="ARBA" id="ARBA00023180"/>
    </source>
</evidence>
<sequence>MFYRKLLFLLVYIVCVVRPNDINIGGMFGGNEDNEKAFTYAIEQANRNLEGKNMKALIEKESFENAQGPFNSMMKMCQLLNEGIVAMFGPKLQENIDIIQAMCDEKEIPHILTWKNYRSIRTGSILNFYPHPPMLSKAYTDIILSLEWKTFTILYEDDESFLSLIEVIRELEANNIIVNVRQLDKYQTGNYRPILKEVKSSGQTYFLIDCRIEHLPEVLLQMQQVGLMTGDYKLFITNLDTHTEDLTPFQYSETNITGIRIVNPDSEYVQKISSEMYAEDKSIMFMQSWKLKTESALIIDAVNMLSKAFMEINEESLAIGNIQCNSTESWAFGYSLINLVKTSTYNGLTGLINFNHEGFRSDFSLEIYELKEGGIPMIGTWNASSGINITRQGKIVDEDNLSSLHNRTFIVITALTDPYGMLKETHEVLVGNDRFEGYGIELIHQLSLMEGFNYTFIIREDKKNGKQDELTGKWSGMIGDLIEHRADLAITDLTITSDRAEAVDFTTPFMNLGISILFRKPGKAPPSFFSFADPFAIETWAALAMAYFVVSISLYAMGRLSVDEWTNPYPCIEEPEYLINQWSFANSFWFATGGLMQQGSEIAPIGLSTRMTAGVWWFFILIMVSSYTANLAAFLATENPINLFTDVASLVENAEKFKIRYGSKSGGATEIFFRESTNPLYKKIYQHMKEHSEDMPLENNYGVDLAEKEQYAFFMESTSINYVTQRHCDLQMYGNLLDDKGYGIAMRKNSPYRQQLSTAILKLQASGELDNLRRKWWEERRGGGQCESEGESADATPLGLQNVEGVFYVTIYGAICAVFIVMIEHLIYVIKVSRKTKISFKETFKLELKSYLNFESNVKPVLSREDSKEGSKSKSEEEGKSEKSTKSEKNPVPYGFNIPSKESPTKSNSNSTSKLFKSKNENSSHSS</sequence>
<dbReference type="Proteomes" id="UP001154078">
    <property type="component" value="Chromosome 6"/>
</dbReference>
<keyword evidence="10" id="KW-0675">Receptor</keyword>
<dbReference type="InterPro" id="IPR001828">
    <property type="entry name" value="ANF_lig-bd_rcpt"/>
</dbReference>
<dbReference type="Gene3D" id="3.40.50.2300">
    <property type="match status" value="2"/>
</dbReference>
<evidence type="ECO:0000256" key="1">
    <source>
        <dbReference type="ARBA" id="ARBA00004651"/>
    </source>
</evidence>
<feature type="site" description="Interaction with the cone snail toxin Con-ikot-ikot" evidence="17">
    <location>
        <position position="674"/>
    </location>
</feature>
<keyword evidence="4" id="KW-1003">Cell membrane</keyword>
<feature type="signal peptide" evidence="21">
    <location>
        <begin position="1"/>
        <end position="19"/>
    </location>
</feature>
<keyword evidence="25" id="KW-1185">Reference proteome</keyword>
<evidence type="ECO:0000256" key="8">
    <source>
        <dbReference type="ARBA" id="ARBA00023065"/>
    </source>
</evidence>
<evidence type="ECO:0000256" key="2">
    <source>
        <dbReference type="ARBA" id="ARBA00008685"/>
    </source>
</evidence>
<dbReference type="FunFam" id="1.10.287.70:FF:000105">
    <property type="entry name" value="Eye-enriched kainate receptor, isoform A"/>
    <property type="match status" value="1"/>
</dbReference>
<keyword evidence="6 20" id="KW-1133">Transmembrane helix</keyword>
<dbReference type="SUPFAM" id="SSF53822">
    <property type="entry name" value="Periplasmic binding protein-like I"/>
    <property type="match status" value="1"/>
</dbReference>
<evidence type="ECO:0000256" key="19">
    <source>
        <dbReference type="SAM" id="MobiDB-lite"/>
    </source>
</evidence>
<dbReference type="FunFam" id="3.40.190.10:FF:000147">
    <property type="entry name" value="Uncharacterized protein, isoform C"/>
    <property type="match status" value="1"/>
</dbReference>
<keyword evidence="21" id="KW-0732">Signal</keyword>
<evidence type="ECO:0000313" key="24">
    <source>
        <dbReference type="EMBL" id="CAH0558938.1"/>
    </source>
</evidence>
<evidence type="ECO:0000256" key="5">
    <source>
        <dbReference type="ARBA" id="ARBA00022692"/>
    </source>
</evidence>
<feature type="disulfide bond" evidence="18">
    <location>
        <begin position="77"/>
        <end position="324"/>
    </location>
</feature>
<feature type="compositionally biased region" description="Basic and acidic residues" evidence="19">
    <location>
        <begin position="863"/>
        <end position="889"/>
    </location>
</feature>
<evidence type="ECO:0000313" key="25">
    <source>
        <dbReference type="Proteomes" id="UP001154078"/>
    </source>
</evidence>
<dbReference type="Gene3D" id="3.40.190.10">
    <property type="entry name" value="Periplasmic binding protein-like II"/>
    <property type="match status" value="2"/>
</dbReference>
<dbReference type="InterPro" id="IPR019594">
    <property type="entry name" value="Glu/Gly-bd"/>
</dbReference>
<evidence type="ECO:0000256" key="15">
    <source>
        <dbReference type="ARBA" id="ARBA00034100"/>
    </source>
</evidence>
<feature type="binding site" evidence="16">
    <location>
        <position position="494"/>
    </location>
    <ligand>
        <name>L-glutamate</name>
        <dbReference type="ChEBI" id="CHEBI:29985"/>
    </ligand>
</feature>
<dbReference type="InterPro" id="IPR001508">
    <property type="entry name" value="Iono_Glu_rcpt_met"/>
</dbReference>
<feature type="transmembrane region" description="Helical" evidence="20">
    <location>
        <begin position="539"/>
        <end position="557"/>
    </location>
</feature>
<dbReference type="GO" id="GO:0038023">
    <property type="term" value="F:signaling receptor activity"/>
    <property type="evidence" value="ECO:0007669"/>
    <property type="project" value="InterPro"/>
</dbReference>